<feature type="transmembrane region" description="Helical" evidence="6">
    <location>
        <begin position="135"/>
        <end position="153"/>
    </location>
</feature>
<keyword evidence="4 6" id="KW-1133">Transmembrane helix</keyword>
<comment type="subcellular location">
    <subcellularLocation>
        <location evidence="1">Cell membrane</location>
        <topology evidence="1">Multi-pass membrane protein</topology>
    </subcellularLocation>
</comment>
<sequence length="341" mass="36846">MTQRKILSPVLTVAIAFLVSAAILGITSHQPRETLRWFFLGPFSNLYFLGNMLATSIPLIFTGLAACLAFSAGVFNLGLEGQHYFGAIIGTIVVLNVPTSKVSSMVLALAVSFLVGALLALVPMLLRVKLGFSELISSFMIGQVFIYVGDFLLNGPFRDPEAALAATRYLDETVVLAKILPPSNLHAGYLIAIALCLMFAFVRRRSVMGYEFKMVRGNPRFAKIYGMNVERIWLLAMILSGGVAALGGMVEILGVYGRAVRGFSHGNGFNGIAVSLLVRNDPALIFLSALFFAYLESGAEIASLMVQTPAEIVRLVQGIVFCLVTAEFLFSRGERDADSIA</sequence>
<dbReference type="GO" id="GO:0005886">
    <property type="term" value="C:plasma membrane"/>
    <property type="evidence" value="ECO:0007669"/>
    <property type="project" value="UniProtKB-SubCell"/>
</dbReference>
<dbReference type="RefSeq" id="WP_031503855.1">
    <property type="nucleotide sequence ID" value="NC_022795.1"/>
</dbReference>
<reference evidence="7 8" key="1">
    <citation type="submission" date="2014-01" db="EMBL/GenBank/DDBJ databases">
        <title>Genome sequencing of Thermotog hypogea.</title>
        <authorList>
            <person name="Zhang X."/>
            <person name="Alvare G."/>
            <person name="Fristensky B."/>
            <person name="Chen L."/>
            <person name="Suen T."/>
            <person name="Chen Q."/>
            <person name="Ma K."/>
        </authorList>
    </citation>
    <scope>NUCLEOTIDE SEQUENCE [LARGE SCALE GENOMIC DNA]</scope>
    <source>
        <strain evidence="7 8">DSM 11164</strain>
    </source>
</reference>
<dbReference type="KEGG" id="phy:AJ81_02755"/>
<dbReference type="AlphaFoldDB" id="A0A0X1KPW3"/>
<organism evidence="7 8">
    <name type="scientific">Pseudothermotoga hypogea DSM 11164 = NBRC 106472</name>
    <dbReference type="NCBI Taxonomy" id="1123384"/>
    <lineage>
        <taxon>Bacteria</taxon>
        <taxon>Thermotogati</taxon>
        <taxon>Thermotogota</taxon>
        <taxon>Thermotogae</taxon>
        <taxon>Thermotogales</taxon>
        <taxon>Thermotogaceae</taxon>
        <taxon>Pseudothermotoga</taxon>
    </lineage>
</organism>
<dbReference type="PATRIC" id="fig|1123384.7.peg.543"/>
<evidence type="ECO:0000256" key="3">
    <source>
        <dbReference type="ARBA" id="ARBA00022692"/>
    </source>
</evidence>
<protein>
    <submittedName>
        <fullName evidence="7">ABC transporter permease</fullName>
    </submittedName>
</protein>
<dbReference type="PaxDb" id="1123384-AJ81_02755"/>
<feature type="transmembrane region" description="Helical" evidence="6">
    <location>
        <begin position="276"/>
        <end position="295"/>
    </location>
</feature>
<evidence type="ECO:0000256" key="5">
    <source>
        <dbReference type="ARBA" id="ARBA00023136"/>
    </source>
</evidence>
<feature type="transmembrane region" description="Helical" evidence="6">
    <location>
        <begin position="82"/>
        <end position="99"/>
    </location>
</feature>
<dbReference type="CDD" id="cd06580">
    <property type="entry name" value="TM_PBP1_transp_TpRbsC_like"/>
    <property type="match status" value="1"/>
</dbReference>
<feature type="transmembrane region" description="Helical" evidence="6">
    <location>
        <begin position="185"/>
        <end position="202"/>
    </location>
</feature>
<gene>
    <name evidence="7" type="ORF">AJ81_02755</name>
</gene>
<keyword evidence="3 6" id="KW-0812">Transmembrane</keyword>
<dbReference type="PANTHER" id="PTHR47089:SF1">
    <property type="entry name" value="GUANOSINE ABC TRANSPORTER PERMEASE PROTEIN NUPP"/>
    <property type="match status" value="1"/>
</dbReference>
<dbReference type="GO" id="GO:0022857">
    <property type="term" value="F:transmembrane transporter activity"/>
    <property type="evidence" value="ECO:0007669"/>
    <property type="project" value="InterPro"/>
</dbReference>
<dbReference type="OrthoDB" id="45037at2"/>
<feature type="transmembrane region" description="Helical" evidence="6">
    <location>
        <begin position="232"/>
        <end position="256"/>
    </location>
</feature>
<keyword evidence="8" id="KW-1185">Reference proteome</keyword>
<dbReference type="InterPro" id="IPR001851">
    <property type="entry name" value="ABC_transp_permease"/>
</dbReference>
<keyword evidence="5 6" id="KW-0472">Membrane</keyword>
<evidence type="ECO:0000256" key="2">
    <source>
        <dbReference type="ARBA" id="ARBA00022475"/>
    </source>
</evidence>
<evidence type="ECO:0000313" key="7">
    <source>
        <dbReference type="EMBL" id="AJC73302.1"/>
    </source>
</evidence>
<evidence type="ECO:0000256" key="6">
    <source>
        <dbReference type="SAM" id="Phobius"/>
    </source>
</evidence>
<dbReference type="Pfam" id="PF02653">
    <property type="entry name" value="BPD_transp_2"/>
    <property type="match status" value="1"/>
</dbReference>
<dbReference type="Proteomes" id="UP000077469">
    <property type="component" value="Chromosome"/>
</dbReference>
<name>A0A0X1KPW3_9THEM</name>
<dbReference type="PANTHER" id="PTHR47089">
    <property type="entry name" value="ABC TRANSPORTER, PERMEASE PROTEIN"/>
    <property type="match status" value="1"/>
</dbReference>
<proteinExistence type="predicted"/>
<dbReference type="EMBL" id="CP007141">
    <property type="protein sequence ID" value="AJC73302.1"/>
    <property type="molecule type" value="Genomic_DNA"/>
</dbReference>
<feature type="transmembrane region" description="Helical" evidence="6">
    <location>
        <begin position="105"/>
        <end position="126"/>
    </location>
</feature>
<feature type="transmembrane region" description="Helical" evidence="6">
    <location>
        <begin position="45"/>
        <end position="70"/>
    </location>
</feature>
<accession>A0A0X1KPW3</accession>
<evidence type="ECO:0000256" key="1">
    <source>
        <dbReference type="ARBA" id="ARBA00004651"/>
    </source>
</evidence>
<evidence type="ECO:0000313" key="8">
    <source>
        <dbReference type="Proteomes" id="UP000077469"/>
    </source>
</evidence>
<dbReference type="STRING" id="1123384.AJ81_02755"/>
<keyword evidence="2" id="KW-1003">Cell membrane</keyword>
<evidence type="ECO:0000256" key="4">
    <source>
        <dbReference type="ARBA" id="ARBA00022989"/>
    </source>
</evidence>